<organism evidence="1 2">
    <name type="scientific">Cellvibrio fibrivorans</name>
    <dbReference type="NCBI Taxonomy" id="126350"/>
    <lineage>
        <taxon>Bacteria</taxon>
        <taxon>Pseudomonadati</taxon>
        <taxon>Pseudomonadota</taxon>
        <taxon>Gammaproteobacteria</taxon>
        <taxon>Cellvibrionales</taxon>
        <taxon>Cellvibrionaceae</taxon>
        <taxon>Cellvibrio</taxon>
    </lineage>
</organism>
<name>A0ABU1UTQ7_9GAMM</name>
<gene>
    <name evidence="1" type="ORF">J2X05_000525</name>
</gene>
<comment type="caution">
    <text evidence="1">The sequence shown here is derived from an EMBL/GenBank/DDBJ whole genome shotgun (WGS) entry which is preliminary data.</text>
</comment>
<accession>A0ABU1UTQ7</accession>
<evidence type="ECO:0000313" key="1">
    <source>
        <dbReference type="EMBL" id="MDR7088522.1"/>
    </source>
</evidence>
<protein>
    <submittedName>
        <fullName evidence="1">Uncharacterized protein</fullName>
    </submittedName>
</protein>
<proteinExistence type="predicted"/>
<reference evidence="1 2" key="1">
    <citation type="submission" date="2023-07" db="EMBL/GenBank/DDBJ databases">
        <title>Sorghum-associated microbial communities from plants grown in Nebraska, USA.</title>
        <authorList>
            <person name="Schachtman D."/>
        </authorList>
    </citation>
    <scope>NUCLEOTIDE SEQUENCE [LARGE SCALE GENOMIC DNA]</scope>
    <source>
        <strain evidence="1 2">BE190</strain>
    </source>
</reference>
<dbReference type="EMBL" id="JAVDVX010000001">
    <property type="protein sequence ID" value="MDR7088522.1"/>
    <property type="molecule type" value="Genomic_DNA"/>
</dbReference>
<dbReference type="Proteomes" id="UP001253595">
    <property type="component" value="Unassembled WGS sequence"/>
</dbReference>
<sequence>MFRLNRMDAWILLAMFRAGNQNKTDYAGIVSCLPDISLAVPTHQEFKAAYNKFLYIKFIVAEGANTSLAPAAQQLVEAAQPGPAISSAQAWVDAICNTLAAYKCKSMCNRHEWQEAQYLLGVELFSKLKGANNVN</sequence>
<evidence type="ECO:0000313" key="2">
    <source>
        <dbReference type="Proteomes" id="UP001253595"/>
    </source>
</evidence>
<dbReference type="RefSeq" id="WP_310068260.1">
    <property type="nucleotide sequence ID" value="NZ_JAVDVX010000001.1"/>
</dbReference>
<keyword evidence="2" id="KW-1185">Reference proteome</keyword>